<accession>A0A974C1Y8</accession>
<gene>
    <name evidence="2" type="ORF">XELAEV_18041368mg</name>
</gene>
<name>A0A974C1Y8_XENLA</name>
<dbReference type="Proteomes" id="UP000694892">
    <property type="component" value="Chromosome 8S"/>
</dbReference>
<evidence type="ECO:0008006" key="4">
    <source>
        <dbReference type="Google" id="ProtNLM"/>
    </source>
</evidence>
<feature type="chain" id="PRO_5036735268" description="Secreted protein" evidence="1">
    <location>
        <begin position="19"/>
        <end position="91"/>
    </location>
</feature>
<sequence>MFCFGLFFFVCFPVTIWRLPSKCGRYHLSPWGLQGILSHPHKRPAKGFPFPPFLPPSSDAGTGIPSLPQLRAGMGFPLPAVTSATCTDNFT</sequence>
<proteinExistence type="predicted"/>
<evidence type="ECO:0000313" key="2">
    <source>
        <dbReference type="EMBL" id="OCT65129.1"/>
    </source>
</evidence>
<dbReference type="AlphaFoldDB" id="A0A974C1Y8"/>
<keyword evidence="1" id="KW-0732">Signal</keyword>
<dbReference type="EMBL" id="CM004481">
    <property type="protein sequence ID" value="OCT65129.1"/>
    <property type="molecule type" value="Genomic_DNA"/>
</dbReference>
<protein>
    <recommendedName>
        <fullName evidence="4">Secreted protein</fullName>
    </recommendedName>
</protein>
<reference evidence="3" key="1">
    <citation type="journal article" date="2016" name="Nature">
        <title>Genome evolution in the allotetraploid frog Xenopus laevis.</title>
        <authorList>
            <person name="Session A.M."/>
            <person name="Uno Y."/>
            <person name="Kwon T."/>
            <person name="Chapman J.A."/>
            <person name="Toyoda A."/>
            <person name="Takahashi S."/>
            <person name="Fukui A."/>
            <person name="Hikosaka A."/>
            <person name="Suzuki A."/>
            <person name="Kondo M."/>
            <person name="van Heeringen S.J."/>
            <person name="Quigley I."/>
            <person name="Heinz S."/>
            <person name="Ogino H."/>
            <person name="Ochi H."/>
            <person name="Hellsten U."/>
            <person name="Lyons J.B."/>
            <person name="Simakov O."/>
            <person name="Putnam N."/>
            <person name="Stites J."/>
            <person name="Kuroki Y."/>
            <person name="Tanaka T."/>
            <person name="Michiue T."/>
            <person name="Watanabe M."/>
            <person name="Bogdanovic O."/>
            <person name="Lister R."/>
            <person name="Georgiou G."/>
            <person name="Paranjpe S.S."/>
            <person name="van Kruijsbergen I."/>
            <person name="Shu S."/>
            <person name="Carlson J."/>
            <person name="Kinoshita T."/>
            <person name="Ohta Y."/>
            <person name="Mawaribuchi S."/>
            <person name="Jenkins J."/>
            <person name="Grimwood J."/>
            <person name="Schmutz J."/>
            <person name="Mitros T."/>
            <person name="Mozaffari S.V."/>
            <person name="Suzuki Y."/>
            <person name="Haramoto Y."/>
            <person name="Yamamoto T.S."/>
            <person name="Takagi C."/>
            <person name="Heald R."/>
            <person name="Miller K."/>
            <person name="Haudenschild C."/>
            <person name="Kitzman J."/>
            <person name="Nakayama T."/>
            <person name="Izutsu Y."/>
            <person name="Robert J."/>
            <person name="Fortriede J."/>
            <person name="Burns K."/>
            <person name="Lotay V."/>
            <person name="Karimi K."/>
            <person name="Yasuoka Y."/>
            <person name="Dichmann D.S."/>
            <person name="Flajnik M.F."/>
            <person name="Houston D.W."/>
            <person name="Shendure J."/>
            <person name="DuPasquier L."/>
            <person name="Vize P.D."/>
            <person name="Zorn A.M."/>
            <person name="Ito M."/>
            <person name="Marcotte E.M."/>
            <person name="Wallingford J.B."/>
            <person name="Ito Y."/>
            <person name="Asashima M."/>
            <person name="Ueno N."/>
            <person name="Matsuda Y."/>
            <person name="Veenstra G.J."/>
            <person name="Fujiyama A."/>
            <person name="Harland R.M."/>
            <person name="Taira M."/>
            <person name="Rokhsar D.S."/>
        </authorList>
    </citation>
    <scope>NUCLEOTIDE SEQUENCE [LARGE SCALE GENOMIC DNA]</scope>
    <source>
        <strain evidence="3">J</strain>
    </source>
</reference>
<evidence type="ECO:0000256" key="1">
    <source>
        <dbReference type="SAM" id="SignalP"/>
    </source>
</evidence>
<organism evidence="2 3">
    <name type="scientific">Xenopus laevis</name>
    <name type="common">African clawed frog</name>
    <dbReference type="NCBI Taxonomy" id="8355"/>
    <lineage>
        <taxon>Eukaryota</taxon>
        <taxon>Metazoa</taxon>
        <taxon>Chordata</taxon>
        <taxon>Craniata</taxon>
        <taxon>Vertebrata</taxon>
        <taxon>Euteleostomi</taxon>
        <taxon>Amphibia</taxon>
        <taxon>Batrachia</taxon>
        <taxon>Anura</taxon>
        <taxon>Pipoidea</taxon>
        <taxon>Pipidae</taxon>
        <taxon>Xenopodinae</taxon>
        <taxon>Xenopus</taxon>
        <taxon>Xenopus</taxon>
    </lineage>
</organism>
<evidence type="ECO:0000313" key="3">
    <source>
        <dbReference type="Proteomes" id="UP000694892"/>
    </source>
</evidence>
<feature type="signal peptide" evidence="1">
    <location>
        <begin position="1"/>
        <end position="18"/>
    </location>
</feature>